<dbReference type="EMBL" id="HBIH01003175">
    <property type="protein sequence ID" value="CAE0320723.1"/>
    <property type="molecule type" value="Transcribed_RNA"/>
</dbReference>
<protein>
    <submittedName>
        <fullName evidence="2">Uncharacterized protein</fullName>
    </submittedName>
</protein>
<feature type="compositionally biased region" description="Polar residues" evidence="1">
    <location>
        <begin position="24"/>
        <end position="38"/>
    </location>
</feature>
<dbReference type="AlphaFoldDB" id="A0A7S3MRS7"/>
<gene>
    <name evidence="2" type="ORF">SINC0208_LOCUS1304</name>
</gene>
<sequence>MELQGDDGEKKVGSPEKVHELQPTDYQESANTNHPNTRTTFYNKKYGLWMDGGAELVQEDDEDTEKVHVLEPLKYQYKSDHNDPFMRTTFYTQMNEEPEKVHVLEPEVYQERANTNQPNTRTSFYGQQ</sequence>
<evidence type="ECO:0000313" key="2">
    <source>
        <dbReference type="EMBL" id="CAE0320723.1"/>
    </source>
</evidence>
<organism evidence="2">
    <name type="scientific">Strombidium inclinatum</name>
    <dbReference type="NCBI Taxonomy" id="197538"/>
    <lineage>
        <taxon>Eukaryota</taxon>
        <taxon>Sar</taxon>
        <taxon>Alveolata</taxon>
        <taxon>Ciliophora</taxon>
        <taxon>Intramacronucleata</taxon>
        <taxon>Spirotrichea</taxon>
        <taxon>Oligotrichia</taxon>
        <taxon>Strombidiidae</taxon>
        <taxon>Strombidium</taxon>
    </lineage>
</organism>
<name>A0A7S3MRS7_9SPIT</name>
<feature type="compositionally biased region" description="Basic and acidic residues" evidence="1">
    <location>
        <begin position="7"/>
        <end position="22"/>
    </location>
</feature>
<proteinExistence type="predicted"/>
<evidence type="ECO:0000256" key="1">
    <source>
        <dbReference type="SAM" id="MobiDB-lite"/>
    </source>
</evidence>
<feature type="region of interest" description="Disordered" evidence="1">
    <location>
        <begin position="1"/>
        <end position="38"/>
    </location>
</feature>
<reference evidence="2" key="1">
    <citation type="submission" date="2021-01" db="EMBL/GenBank/DDBJ databases">
        <authorList>
            <person name="Corre E."/>
            <person name="Pelletier E."/>
            <person name="Niang G."/>
            <person name="Scheremetjew M."/>
            <person name="Finn R."/>
            <person name="Kale V."/>
            <person name="Holt S."/>
            <person name="Cochrane G."/>
            <person name="Meng A."/>
            <person name="Brown T."/>
            <person name="Cohen L."/>
        </authorList>
    </citation>
    <scope>NUCLEOTIDE SEQUENCE</scope>
    <source>
        <strain evidence="2">S3</strain>
    </source>
</reference>
<accession>A0A7S3MRS7</accession>